<organism evidence="2">
    <name type="scientific">marine metagenome</name>
    <dbReference type="NCBI Taxonomy" id="408172"/>
    <lineage>
        <taxon>unclassified sequences</taxon>
        <taxon>metagenomes</taxon>
        <taxon>ecological metagenomes</taxon>
    </lineage>
</organism>
<dbReference type="AlphaFoldDB" id="A0A382NU08"/>
<dbReference type="EMBL" id="UINC01101959">
    <property type="protein sequence ID" value="SVC63202.1"/>
    <property type="molecule type" value="Genomic_DNA"/>
</dbReference>
<dbReference type="Gene3D" id="3.40.50.150">
    <property type="entry name" value="Vaccinia Virus protein VP39"/>
    <property type="match status" value="1"/>
</dbReference>
<dbReference type="PANTHER" id="PTHR32026">
    <property type="entry name" value="METHYLTRANSFERASE-LIKE PROTEIN 24"/>
    <property type="match status" value="1"/>
</dbReference>
<feature type="domain" description="Methyltransferase FkbM" evidence="1">
    <location>
        <begin position="129"/>
        <end position="201"/>
    </location>
</feature>
<evidence type="ECO:0000259" key="1">
    <source>
        <dbReference type="Pfam" id="PF05050"/>
    </source>
</evidence>
<name>A0A382NU08_9ZZZZ</name>
<sequence length="268" mass="31780">MINTKILRPINWENLIRLGRDNDGGYVIPYEIIFKTNVLLSYGTNKDWSFEKCFIKKNSKVDIHCYDHTLNLFSLIRYTITSILLVPLYCITFDRKRLKKCIHGIFILPDYYIFFRKKVKHFKYRIWNTNVDYSKTINYTLSQIPKTARKNIFIKMDIEGTEYKVLNDIIDLSDFIGAIVVEFHAIDKYEEDFNKIINKISKYFNIVHVHGNNYSKLLTNQNFPSTIEITFLNKSHCDKNVKLSVKKYPLDGLDQPNKISRPDYDIVF</sequence>
<proteinExistence type="predicted"/>
<dbReference type="Pfam" id="PF05050">
    <property type="entry name" value="Methyltransf_21"/>
    <property type="match status" value="1"/>
</dbReference>
<gene>
    <name evidence="2" type="ORF">METZ01_LOCUS316056</name>
</gene>
<protein>
    <recommendedName>
        <fullName evidence="1">Methyltransferase FkbM domain-containing protein</fullName>
    </recommendedName>
</protein>
<dbReference type="InterPro" id="IPR029063">
    <property type="entry name" value="SAM-dependent_MTases_sf"/>
</dbReference>
<dbReference type="InterPro" id="IPR006342">
    <property type="entry name" value="FkbM_mtfrase"/>
</dbReference>
<dbReference type="InterPro" id="IPR026913">
    <property type="entry name" value="METTL24"/>
</dbReference>
<reference evidence="2" key="1">
    <citation type="submission" date="2018-05" db="EMBL/GenBank/DDBJ databases">
        <authorList>
            <person name="Lanie J.A."/>
            <person name="Ng W.-L."/>
            <person name="Kazmierczak K.M."/>
            <person name="Andrzejewski T.M."/>
            <person name="Davidsen T.M."/>
            <person name="Wayne K.J."/>
            <person name="Tettelin H."/>
            <person name="Glass J.I."/>
            <person name="Rusch D."/>
            <person name="Podicherti R."/>
            <person name="Tsui H.-C.T."/>
            <person name="Winkler M.E."/>
        </authorList>
    </citation>
    <scope>NUCLEOTIDE SEQUENCE</scope>
</reference>
<dbReference type="PANTHER" id="PTHR32026:SF27">
    <property type="entry name" value="METHYLTRANSFERASE FKBM DOMAIN-CONTAINING PROTEIN-RELATED"/>
    <property type="match status" value="1"/>
</dbReference>
<accession>A0A382NU08</accession>
<evidence type="ECO:0000313" key="2">
    <source>
        <dbReference type="EMBL" id="SVC63202.1"/>
    </source>
</evidence>